<name>A0ABR0RK50_9EURO</name>
<dbReference type="Gene3D" id="3.40.390.10">
    <property type="entry name" value="Collagenase (Catalytic Domain)"/>
    <property type="match status" value="1"/>
</dbReference>
<evidence type="ECO:0000313" key="3">
    <source>
        <dbReference type="EMBL" id="KAK5940982.1"/>
    </source>
</evidence>
<feature type="signal peptide" evidence="2">
    <location>
        <begin position="1"/>
        <end position="16"/>
    </location>
</feature>
<feature type="compositionally biased region" description="Basic and acidic residues" evidence="1">
    <location>
        <begin position="394"/>
        <end position="412"/>
    </location>
</feature>
<dbReference type="SUPFAM" id="SSF55486">
    <property type="entry name" value="Metalloproteases ('zincins'), catalytic domain"/>
    <property type="match status" value="1"/>
</dbReference>
<dbReference type="RefSeq" id="XP_064729072.1">
    <property type="nucleotide sequence ID" value="XM_064874672.1"/>
</dbReference>
<evidence type="ECO:0000256" key="2">
    <source>
        <dbReference type="SAM" id="SignalP"/>
    </source>
</evidence>
<keyword evidence="4" id="KW-1185">Reference proteome</keyword>
<protein>
    <submittedName>
        <fullName evidence="3">Uncharacterized protein</fullName>
    </submittedName>
</protein>
<evidence type="ECO:0000313" key="4">
    <source>
        <dbReference type="Proteomes" id="UP001334248"/>
    </source>
</evidence>
<gene>
    <name evidence="3" type="ORF">PMZ80_006259</name>
</gene>
<feature type="region of interest" description="Disordered" evidence="1">
    <location>
        <begin position="393"/>
        <end position="412"/>
    </location>
</feature>
<dbReference type="GeneID" id="89999708"/>
<dbReference type="EMBL" id="JAVHJV010000007">
    <property type="protein sequence ID" value="KAK5940982.1"/>
    <property type="molecule type" value="Genomic_DNA"/>
</dbReference>
<comment type="caution">
    <text evidence="3">The sequence shown here is derived from an EMBL/GenBank/DDBJ whole genome shotgun (WGS) entry which is preliminary data.</text>
</comment>
<accession>A0ABR0RK50</accession>
<proteinExistence type="predicted"/>
<organism evidence="3 4">
    <name type="scientific">Knufia obscura</name>
    <dbReference type="NCBI Taxonomy" id="1635080"/>
    <lineage>
        <taxon>Eukaryota</taxon>
        <taxon>Fungi</taxon>
        <taxon>Dikarya</taxon>
        <taxon>Ascomycota</taxon>
        <taxon>Pezizomycotina</taxon>
        <taxon>Eurotiomycetes</taxon>
        <taxon>Chaetothyriomycetidae</taxon>
        <taxon>Chaetothyriales</taxon>
        <taxon>Trichomeriaceae</taxon>
        <taxon>Knufia</taxon>
    </lineage>
</organism>
<evidence type="ECO:0000256" key="1">
    <source>
        <dbReference type="SAM" id="MobiDB-lite"/>
    </source>
</evidence>
<reference evidence="3 4" key="1">
    <citation type="journal article" date="2023" name="Res Sq">
        <title>Genomic and morphological characterization of Knufia obscura isolated from the Mars 2020 spacecraft assembly facility.</title>
        <authorList>
            <person name="Chander A.M."/>
            <person name="Teixeira M.M."/>
            <person name="Singh N.K."/>
            <person name="Williams M.P."/>
            <person name="Parker C.W."/>
            <person name="Leo P."/>
            <person name="Stajich J.E."/>
            <person name="Torok T."/>
            <person name="Tighe S."/>
            <person name="Mason C.E."/>
            <person name="Venkateswaran K."/>
        </authorList>
    </citation>
    <scope>NUCLEOTIDE SEQUENCE [LARGE SCALE GENOMIC DNA]</scope>
    <source>
        <strain evidence="3 4">CCFEE 5817</strain>
    </source>
</reference>
<feature type="chain" id="PRO_5045908196" evidence="2">
    <location>
        <begin position="17"/>
        <end position="913"/>
    </location>
</feature>
<dbReference type="InterPro" id="IPR024079">
    <property type="entry name" value="MetalloPept_cat_dom_sf"/>
</dbReference>
<dbReference type="Proteomes" id="UP001334248">
    <property type="component" value="Unassembled WGS sequence"/>
</dbReference>
<keyword evidence="2" id="KW-0732">Signal</keyword>
<sequence>MEAVLLVLMGVQLCVADISFPRGALQVDHSVFLPAQGVEAVKSPERPSEISLPSNASNHSSSNIVDRSAGLLFSEKLSLFTDVLTYDPWSYFEFINFDTGPLQPNDERNMIINSFLAIQLALFHSIEVLAGEMQKPSPDNPSFLRYFNPEDLETVYQRLVLILAGIGGQAPYLDQLLPQDRARVCNHPRDPHPDCYKPDSDQFAYVDTYLDALGVRVSYITFCPIFFDQPKLFMYVLPGRFWPTIQKGCYLKDDEPSFSAAETLLHELFHVSSLTLLAYSERIRDWKVNVPDIGAQEAYGAFYAMHMKDWAMEGKKPLQNADNYVYTVWELYYKKRYGLGDWQDPPERSAYDNYLQWIYSESDGPLLQHCDLLPQFADWVTKDDLLNNMAKKRNRDETPVHRSKRLKGDDERHIDLPPLPQEILDKIVADSIELPNQPHYGFYLTNAMDVMSKNPFLKVSETYRKTALDTIAFGCIWIEVVSSDDEYAKIYQLLKERSAPLSKYWQKQLPQDRPTISFHMGYPGTWNHSDQIVFPYSYYSFLTLITELKSKGPDMNVQIECRQIPRSLQSTMNNQILPLISTLRCMGSIRLSGVDLPDAVHEELLDQTFPGPEEIRKDAAFAIGESHRLRELGLFDEADLLPLAFGPVLMEYCSSGVPVPHPEEWAPALARPGWTEDQDASAQIETRRAILLNEVNAFAAFRRLKQVYPALIRSAAEWVQFSGTMDLQTRWVEEPMFTWYGVPDRERALWHFTAGAVCEDRAEGRMQQLYRLTGRDLDDFSLDEAIIEATSDASPIWQDALTHFACAFKLDPDNENYRKCMADCQSIIRTCFYEDALASEVLRHPYTDISGQERVWVGLEEPLDEWGIENLMYLPRAQRLCYEKRALPWDKDGDKLAAVTGMARPPRVYGSAT</sequence>